<feature type="region of interest" description="Disordered" evidence="1">
    <location>
        <begin position="122"/>
        <end position="196"/>
    </location>
</feature>
<evidence type="ECO:0000256" key="1">
    <source>
        <dbReference type="SAM" id="MobiDB-lite"/>
    </source>
</evidence>
<organism evidence="2 3">
    <name type="scientific">Streptomyces marincola</name>
    <dbReference type="NCBI Taxonomy" id="2878388"/>
    <lineage>
        <taxon>Bacteria</taxon>
        <taxon>Bacillati</taxon>
        <taxon>Actinomycetota</taxon>
        <taxon>Actinomycetes</taxon>
        <taxon>Kitasatosporales</taxon>
        <taxon>Streptomycetaceae</taxon>
        <taxon>Streptomyces</taxon>
    </lineage>
</organism>
<sequence>MSVILLVAAGTAVVLGALALHTVRRLRAELATLRGELAGRTVPAARPVPREEIRGAVAEALEEERERELAEARAYWAEQEAREGEGPGALLAGRGLGYEVADADEELLDALLERYLLSDSGFPATGRDGSPAAPRCGGDEPGDGGEPARESHEDGDAAELAAARRRHPSHPGFTLSGEPAGRDASGRPQGEEHRHTADRLSRLAEARTPLADVRHGPLGTLDLFLFADGTTLCLSPSHQEAAERLAAAVRAGEQPVLMGGSGVSGAYALTFACGRDNVYLLADRVVATTHSSGE</sequence>
<dbReference type="EMBL" id="CP021121">
    <property type="protein sequence ID" value="ARQ72431.1"/>
    <property type="molecule type" value="Genomic_DNA"/>
</dbReference>
<proteinExistence type="predicted"/>
<evidence type="ECO:0000313" key="3">
    <source>
        <dbReference type="Proteomes" id="UP000194218"/>
    </source>
</evidence>
<evidence type="ECO:0008006" key="4">
    <source>
        <dbReference type="Google" id="ProtNLM"/>
    </source>
</evidence>
<feature type="compositionally biased region" description="Basic and acidic residues" evidence="1">
    <location>
        <begin position="146"/>
        <end position="155"/>
    </location>
</feature>
<evidence type="ECO:0000313" key="2">
    <source>
        <dbReference type="EMBL" id="ARQ72431.1"/>
    </source>
</evidence>
<keyword evidence="3" id="KW-1185">Reference proteome</keyword>
<name>A0A1W7D5Q8_9ACTN</name>
<reference evidence="2 3" key="1">
    <citation type="submission" date="2017-05" db="EMBL/GenBank/DDBJ databases">
        <title>Complete genome sequence of Streptomyces sp. SCSIO 03032 revealed the diverse biosynthetic pathways for its bioactive secondary metabolites.</title>
        <authorList>
            <person name="Ma L."/>
            <person name="Zhu Y."/>
            <person name="Zhang W."/>
            <person name="Zhang G."/>
            <person name="Tian X."/>
            <person name="Zhang S."/>
            <person name="Zhang C."/>
        </authorList>
    </citation>
    <scope>NUCLEOTIDE SEQUENCE [LARGE SCALE GENOMIC DNA]</scope>
    <source>
        <strain evidence="2 3">SCSIO 03032</strain>
    </source>
</reference>
<dbReference type="KEGG" id="smao:CAG99_17070"/>
<dbReference type="Proteomes" id="UP000194218">
    <property type="component" value="Chromosome"/>
</dbReference>
<dbReference type="AlphaFoldDB" id="A0A1W7D5Q8"/>
<accession>A0A1W7D5Q8</accession>
<dbReference type="OrthoDB" id="3866654at2"/>
<protein>
    <recommendedName>
        <fullName evidence="4">Secreted protein</fullName>
    </recommendedName>
</protein>
<feature type="compositionally biased region" description="Basic and acidic residues" evidence="1">
    <location>
        <begin position="180"/>
        <end position="196"/>
    </location>
</feature>
<gene>
    <name evidence="2" type="ORF">CAG99_17070</name>
</gene>